<keyword evidence="4" id="KW-1185">Reference proteome</keyword>
<protein>
    <submittedName>
        <fullName evidence="3">Leucine-rich repeat domain-containing protein</fullName>
    </submittedName>
</protein>
<dbReference type="PANTHER" id="PTHR46652:SF3">
    <property type="entry name" value="LEUCINE-RICH REPEAT-CONTAINING PROTEIN 9"/>
    <property type="match status" value="1"/>
</dbReference>
<organism evidence="3 4">
    <name type="scientific">Gilvimarinus algae</name>
    <dbReference type="NCBI Taxonomy" id="3058037"/>
    <lineage>
        <taxon>Bacteria</taxon>
        <taxon>Pseudomonadati</taxon>
        <taxon>Pseudomonadota</taxon>
        <taxon>Gammaproteobacteria</taxon>
        <taxon>Cellvibrionales</taxon>
        <taxon>Cellvibrionaceae</taxon>
        <taxon>Gilvimarinus</taxon>
    </lineage>
</organism>
<dbReference type="RefSeq" id="WP_302715355.1">
    <property type="nucleotide sequence ID" value="NZ_JAULRT010000062.1"/>
</dbReference>
<name>A0ABT8TJ16_9GAMM</name>
<dbReference type="PROSITE" id="PS51257">
    <property type="entry name" value="PROKAR_LIPOPROTEIN"/>
    <property type="match status" value="1"/>
</dbReference>
<dbReference type="SUPFAM" id="SSF52058">
    <property type="entry name" value="L domain-like"/>
    <property type="match status" value="1"/>
</dbReference>
<reference evidence="3" key="1">
    <citation type="submission" date="2023-07" db="EMBL/GenBank/DDBJ databases">
        <title>Gilvimarinus algae sp. nov., isolated from the surface of Kelp.</title>
        <authorList>
            <person name="Sun Y.Y."/>
            <person name="Gong Y."/>
            <person name="Du Z.J."/>
        </authorList>
    </citation>
    <scope>NUCLEOTIDE SEQUENCE</scope>
    <source>
        <strain evidence="3">SDUM040014</strain>
    </source>
</reference>
<dbReference type="InterPro" id="IPR032675">
    <property type="entry name" value="LRR_dom_sf"/>
</dbReference>
<dbReference type="PROSITE" id="PS51450">
    <property type="entry name" value="LRR"/>
    <property type="match status" value="2"/>
</dbReference>
<dbReference type="PANTHER" id="PTHR46652">
    <property type="entry name" value="LEUCINE-RICH REPEAT AND IQ DOMAIN-CONTAINING PROTEIN 1-RELATED"/>
    <property type="match status" value="1"/>
</dbReference>
<sequence>MKIAPWTFLTCLLIGCKGYDVSVNDRVVYTPKPLLSDYAVEDRNLDVCLAQTIKDHKVTQVAELTRLRCTHAGIETLAGLQKFYALTELDLSDNKITDITAVANLGKLRTLILENNAIENTAPLLNLINLTDLNLAGNPAAGCADLLQLETSIDENRGKTSLPEHCQ</sequence>
<dbReference type="Pfam" id="PF13516">
    <property type="entry name" value="LRR_6"/>
    <property type="match status" value="1"/>
</dbReference>
<keyword evidence="1" id="KW-0433">Leucine-rich repeat</keyword>
<dbReference type="Gene3D" id="3.80.10.10">
    <property type="entry name" value="Ribonuclease Inhibitor"/>
    <property type="match status" value="1"/>
</dbReference>
<evidence type="ECO:0000313" key="3">
    <source>
        <dbReference type="EMBL" id="MDO3384091.1"/>
    </source>
</evidence>
<keyword evidence="2" id="KW-0677">Repeat</keyword>
<dbReference type="InterPro" id="IPR050836">
    <property type="entry name" value="SDS22/Internalin_LRR"/>
</dbReference>
<comment type="caution">
    <text evidence="3">The sequence shown here is derived from an EMBL/GenBank/DDBJ whole genome shotgun (WGS) entry which is preliminary data.</text>
</comment>
<evidence type="ECO:0000313" key="4">
    <source>
        <dbReference type="Proteomes" id="UP001168380"/>
    </source>
</evidence>
<accession>A0ABT8TJ16</accession>
<evidence type="ECO:0000256" key="2">
    <source>
        <dbReference type="ARBA" id="ARBA00022737"/>
    </source>
</evidence>
<gene>
    <name evidence="3" type="ORF">QWI16_18055</name>
</gene>
<dbReference type="Proteomes" id="UP001168380">
    <property type="component" value="Unassembled WGS sequence"/>
</dbReference>
<dbReference type="InterPro" id="IPR001611">
    <property type="entry name" value="Leu-rich_rpt"/>
</dbReference>
<dbReference type="EMBL" id="JAULRT010000062">
    <property type="protein sequence ID" value="MDO3384091.1"/>
    <property type="molecule type" value="Genomic_DNA"/>
</dbReference>
<evidence type="ECO:0000256" key="1">
    <source>
        <dbReference type="ARBA" id="ARBA00022614"/>
    </source>
</evidence>
<proteinExistence type="predicted"/>